<keyword evidence="5 7" id="KW-1133">Transmembrane helix</keyword>
<sequence>MENLFFTSWTSIGRTLIIGLLAYAGLILMLRASGKRTLSKMNAFDLIVTVALGSTLATVLLSKGVALADGLLAFALLIGLQFSITWLSVRFKTVSRLVKSDPTLLVYNGHYLPDAMRAERITEGEILASLRERGIASLADAAAVVLENDGTLNALSKASSAEGSSLGNVPGIPQ</sequence>
<reference evidence="10 11" key="1">
    <citation type="submission" date="2020-03" db="EMBL/GenBank/DDBJ databases">
        <title>Genomic Encyclopedia of Type Strains, Phase IV (KMG-V): Genome sequencing to study the core and pangenomes of soil and plant-associated prokaryotes.</title>
        <authorList>
            <person name="Whitman W."/>
        </authorList>
    </citation>
    <scope>NUCLEOTIDE SEQUENCE [LARGE SCALE GENOMIC DNA]</scope>
    <source>
        <strain evidence="10 11">1B</strain>
    </source>
</reference>
<dbReference type="InterPro" id="IPR007353">
    <property type="entry name" value="DUF421"/>
</dbReference>
<comment type="caution">
    <text evidence="10">The sequence shown here is derived from an EMBL/GenBank/DDBJ whole genome shotgun (WGS) entry which is preliminary data.</text>
</comment>
<dbReference type="PANTHER" id="PTHR34582:SF6">
    <property type="entry name" value="UPF0702 TRANSMEMBRANE PROTEIN YCAP"/>
    <property type="match status" value="1"/>
</dbReference>
<dbReference type="InterPro" id="IPR023090">
    <property type="entry name" value="UPF0702_alpha/beta_dom_sf"/>
</dbReference>
<feature type="transmembrane region" description="Helical" evidence="7">
    <location>
        <begin position="67"/>
        <end position="89"/>
    </location>
</feature>
<evidence type="ECO:0000256" key="6">
    <source>
        <dbReference type="ARBA" id="ARBA00023136"/>
    </source>
</evidence>
<evidence type="ECO:0000256" key="4">
    <source>
        <dbReference type="ARBA" id="ARBA00022692"/>
    </source>
</evidence>
<dbReference type="RefSeq" id="WP_168675020.1">
    <property type="nucleotide sequence ID" value="NZ_JAAVTK010000017.1"/>
</dbReference>
<evidence type="ECO:0000313" key="10">
    <source>
        <dbReference type="EMBL" id="NKI91454.1"/>
    </source>
</evidence>
<evidence type="ECO:0000259" key="8">
    <source>
        <dbReference type="Pfam" id="PF04239"/>
    </source>
</evidence>
<evidence type="ECO:0000256" key="7">
    <source>
        <dbReference type="SAM" id="Phobius"/>
    </source>
</evidence>
<gene>
    <name evidence="10" type="ORF">HBN54_004073</name>
</gene>
<protein>
    <submittedName>
        <fullName evidence="10">Uncharacterized membrane protein YcaP (DUF421 family)</fullName>
    </submittedName>
</protein>
<keyword evidence="3" id="KW-1003">Cell membrane</keyword>
<evidence type="ECO:0000259" key="9">
    <source>
        <dbReference type="Pfam" id="PF20730"/>
    </source>
</evidence>
<dbReference type="Pfam" id="PF04239">
    <property type="entry name" value="DUF421"/>
    <property type="match status" value="1"/>
</dbReference>
<proteinExistence type="inferred from homology"/>
<keyword evidence="6 7" id="KW-0472">Membrane</keyword>
<dbReference type="Gene3D" id="3.30.240.20">
    <property type="entry name" value="bsu07140 like domains"/>
    <property type="match status" value="1"/>
</dbReference>
<feature type="transmembrane region" description="Helical" evidence="7">
    <location>
        <begin position="42"/>
        <end position="61"/>
    </location>
</feature>
<dbReference type="EMBL" id="JAAVTK010000017">
    <property type="protein sequence ID" value="NKI91454.1"/>
    <property type="molecule type" value="Genomic_DNA"/>
</dbReference>
<accession>A0ABX1HNI1</accession>
<evidence type="ECO:0000256" key="1">
    <source>
        <dbReference type="ARBA" id="ARBA00004651"/>
    </source>
</evidence>
<feature type="transmembrane region" description="Helical" evidence="7">
    <location>
        <begin position="12"/>
        <end position="30"/>
    </location>
</feature>
<feature type="domain" description="YetF C-terminal" evidence="8">
    <location>
        <begin position="90"/>
        <end position="159"/>
    </location>
</feature>
<dbReference type="Proteomes" id="UP000717634">
    <property type="component" value="Unassembled WGS sequence"/>
</dbReference>
<keyword evidence="11" id="KW-1185">Reference proteome</keyword>
<comment type="subcellular location">
    <subcellularLocation>
        <location evidence="1">Cell membrane</location>
        <topology evidence="1">Multi-pass membrane protein</topology>
    </subcellularLocation>
</comment>
<evidence type="ECO:0000313" key="11">
    <source>
        <dbReference type="Proteomes" id="UP000717634"/>
    </source>
</evidence>
<dbReference type="InterPro" id="IPR048454">
    <property type="entry name" value="YetF_N"/>
</dbReference>
<name>A0ABX1HNI1_9BACT</name>
<evidence type="ECO:0000256" key="5">
    <source>
        <dbReference type="ARBA" id="ARBA00022989"/>
    </source>
</evidence>
<comment type="similarity">
    <text evidence="2">Belongs to the UPF0702 family.</text>
</comment>
<keyword evidence="4 7" id="KW-0812">Transmembrane</keyword>
<feature type="domain" description="YetF-like N-terminal transmembrane" evidence="9">
    <location>
        <begin position="16"/>
        <end position="86"/>
    </location>
</feature>
<evidence type="ECO:0000256" key="2">
    <source>
        <dbReference type="ARBA" id="ARBA00006448"/>
    </source>
</evidence>
<organism evidence="10 11">
    <name type="scientific">Hymenobacter artigasi</name>
    <dbReference type="NCBI Taxonomy" id="2719616"/>
    <lineage>
        <taxon>Bacteria</taxon>
        <taxon>Pseudomonadati</taxon>
        <taxon>Bacteroidota</taxon>
        <taxon>Cytophagia</taxon>
        <taxon>Cytophagales</taxon>
        <taxon>Hymenobacteraceae</taxon>
        <taxon>Hymenobacter</taxon>
    </lineage>
</organism>
<evidence type="ECO:0000256" key="3">
    <source>
        <dbReference type="ARBA" id="ARBA00022475"/>
    </source>
</evidence>
<dbReference type="PANTHER" id="PTHR34582">
    <property type="entry name" value="UPF0702 TRANSMEMBRANE PROTEIN YCAP"/>
    <property type="match status" value="1"/>
</dbReference>
<dbReference type="Pfam" id="PF20730">
    <property type="entry name" value="YetF_N"/>
    <property type="match status" value="1"/>
</dbReference>